<evidence type="ECO:0000256" key="6">
    <source>
        <dbReference type="ARBA" id="ARBA00079393"/>
    </source>
</evidence>
<evidence type="ECO:0000313" key="10">
    <source>
        <dbReference type="EMBL" id="JAC14816.1"/>
    </source>
</evidence>
<dbReference type="AlphaFoldDB" id="A0A023F1C6"/>
<dbReference type="EC" id="5.4.99.25" evidence="2"/>
<dbReference type="PANTHER" id="PTHR21568:SF0">
    <property type="entry name" value="TRNA PSEUDOURIDINE SYNTHASE PUS10"/>
    <property type="match status" value="1"/>
</dbReference>
<dbReference type="GO" id="GO:0031119">
    <property type="term" value="P:tRNA pseudouridine synthesis"/>
    <property type="evidence" value="ECO:0007669"/>
    <property type="project" value="UniProtKB-ARBA"/>
</dbReference>
<dbReference type="InterPro" id="IPR020103">
    <property type="entry name" value="PsdUridine_synth_cat_dom_sf"/>
</dbReference>
<evidence type="ECO:0000256" key="3">
    <source>
        <dbReference type="ARBA" id="ARBA00022694"/>
    </source>
</evidence>
<keyword evidence="4" id="KW-0413">Isomerase</keyword>
<dbReference type="InterPro" id="IPR048741">
    <property type="entry name" value="Pus10-like_C"/>
</dbReference>
<feature type="domain" description="Pus10-like C-terminal" evidence="9">
    <location>
        <begin position="253"/>
        <end position="495"/>
    </location>
</feature>
<reference evidence="10" key="1">
    <citation type="journal article" date="2014" name="PLoS Negl. Trop. Dis.">
        <title>An updated insight into the Sialotranscriptome of Triatoma infestans: developmental stage and geographic variations.</title>
        <authorList>
            <person name="Schwarz A."/>
            <person name="Medrano-Mercado N."/>
            <person name="Schaub G.A."/>
            <person name="Struchiner C.J."/>
            <person name="Bargues M.D."/>
            <person name="Levy M.Z."/>
            <person name="Ribeiro J.M."/>
        </authorList>
    </citation>
    <scope>NUCLEOTIDE SEQUENCE</scope>
    <source>
        <strain evidence="10">Chile</strain>
        <tissue evidence="10">Salivary glands</tissue>
    </source>
</reference>
<dbReference type="Gene3D" id="3.30.70.2510">
    <property type="match status" value="1"/>
</dbReference>
<evidence type="ECO:0000256" key="4">
    <source>
        <dbReference type="ARBA" id="ARBA00023235"/>
    </source>
</evidence>
<dbReference type="Pfam" id="PF21238">
    <property type="entry name" value="Pus10_C"/>
    <property type="match status" value="1"/>
</dbReference>
<keyword evidence="3" id="KW-0819">tRNA processing</keyword>
<organism evidence="10">
    <name type="scientific">Triatoma infestans</name>
    <name type="common">Assassin bug</name>
    <dbReference type="NCBI Taxonomy" id="30076"/>
    <lineage>
        <taxon>Eukaryota</taxon>
        <taxon>Metazoa</taxon>
        <taxon>Ecdysozoa</taxon>
        <taxon>Arthropoda</taxon>
        <taxon>Hexapoda</taxon>
        <taxon>Insecta</taxon>
        <taxon>Pterygota</taxon>
        <taxon>Neoptera</taxon>
        <taxon>Paraneoptera</taxon>
        <taxon>Hemiptera</taxon>
        <taxon>Heteroptera</taxon>
        <taxon>Panheteroptera</taxon>
        <taxon>Cimicomorpha</taxon>
        <taxon>Reduviidae</taxon>
        <taxon>Triatominae</taxon>
        <taxon>Triatoma</taxon>
    </lineage>
</organism>
<dbReference type="InterPro" id="IPR048742">
    <property type="entry name" value="Pus10_N_euk"/>
</dbReference>
<dbReference type="FunFam" id="3.30.70.3190:FF:000001">
    <property type="entry name" value="tRNA pseudouridine synthase Pus10"/>
    <property type="match status" value="1"/>
</dbReference>
<dbReference type="InterPro" id="IPR039894">
    <property type="entry name" value="Pus10-like"/>
</dbReference>
<name>A0A023F1C6_TRIIF</name>
<proteinExistence type="evidence at transcript level"/>
<comment type="similarity">
    <text evidence="1">Belongs to the pseudouridine synthase Pus10 family.</text>
</comment>
<evidence type="ECO:0000256" key="7">
    <source>
        <dbReference type="ARBA" id="ARBA00083669"/>
    </source>
</evidence>
<dbReference type="GO" id="GO:0160148">
    <property type="term" value="F:tRNA pseudouridine(55) synthase activity"/>
    <property type="evidence" value="ECO:0007669"/>
    <property type="project" value="UniProtKB-EC"/>
</dbReference>
<evidence type="ECO:0000256" key="2">
    <source>
        <dbReference type="ARBA" id="ARBA00012787"/>
    </source>
</evidence>
<dbReference type="PANTHER" id="PTHR21568">
    <property type="entry name" value="TRNA PSEUDOURIDINE SYNTHASE PUS10"/>
    <property type="match status" value="1"/>
</dbReference>
<sequence length="513" mass="58506">VFDSCLKIGCCQTCCLRLMGERNPDIYNNVILNLKNKGIIIEEDINSEDESHKLKVMKGNPCIGCLGLLQKPFAEAVVEKVLTEIEQFTYDSPTFNIALVFPVSMQLRAHSLYLYLQNNYPEHCATVNPQTRAINVGVKDVWKWRHLSQMKDKFTSPKKYDPYSSLTVTVKMKYAAEDKECSALFKMLPNDFSKTKNRKNQGSVDVYSRKSVDKALETVDDSIFKSHYPCPPEVPSEPMIYDEVTAFHNSIHIAGRYNKWSRELPQTPWIIDGKRRMESSVQEIITEPLLKLTLAQEARFSSSGREDVDVRTLGRGRPFSVELIDPKKTIFTKEEMRKAEQQVNELGNNKVTIRDLQIVGKECLNLLKTGEEMKTKDYNALCLLLNRDKSENNSKEYSIEDCLQKLNKIQTPLVIDQATPIRVLHRRALAVRQKTIHTMRGTKISEDQFTLYLQTQAGTYIKEFVHGDLGRTRPSLGELLDGYQVDILALDVQDVSLDWPPPIDSSNGNSVNT</sequence>
<evidence type="ECO:0000256" key="5">
    <source>
        <dbReference type="ARBA" id="ARBA00075270"/>
    </source>
</evidence>
<dbReference type="GO" id="GO:0003723">
    <property type="term" value="F:RNA binding"/>
    <property type="evidence" value="ECO:0007669"/>
    <property type="project" value="InterPro"/>
</dbReference>
<dbReference type="EMBL" id="GBBI01003896">
    <property type="protein sequence ID" value="JAC14816.1"/>
    <property type="molecule type" value="mRNA"/>
</dbReference>
<evidence type="ECO:0000256" key="1">
    <source>
        <dbReference type="ARBA" id="ARBA00009652"/>
    </source>
</evidence>
<dbReference type="Pfam" id="PF21237">
    <property type="entry name" value="Pus10_N_euk"/>
    <property type="match status" value="1"/>
</dbReference>
<feature type="domain" description="Pus10 N-terminal eukaryotes" evidence="8">
    <location>
        <begin position="62"/>
        <end position="245"/>
    </location>
</feature>
<evidence type="ECO:0000259" key="9">
    <source>
        <dbReference type="Pfam" id="PF21238"/>
    </source>
</evidence>
<dbReference type="FunFam" id="3.30.70.2510:FF:000001">
    <property type="entry name" value="tRNA pseudouridine synthase Pus10"/>
    <property type="match status" value="1"/>
</dbReference>
<dbReference type="SUPFAM" id="SSF55120">
    <property type="entry name" value="Pseudouridine synthase"/>
    <property type="match status" value="1"/>
</dbReference>
<dbReference type="Gene3D" id="3.30.70.3190">
    <property type="match status" value="1"/>
</dbReference>
<evidence type="ECO:0000259" key="8">
    <source>
        <dbReference type="Pfam" id="PF21237"/>
    </source>
</evidence>
<feature type="non-terminal residue" evidence="10">
    <location>
        <position position="1"/>
    </location>
</feature>
<protein>
    <recommendedName>
        <fullName evidence="2">tRNA pseudouridine(55) synthase</fullName>
        <ecNumber evidence="2">5.4.99.25</ecNumber>
    </recommendedName>
    <alternativeName>
        <fullName evidence="7">tRNA pseudouridine 55 synthase</fullName>
    </alternativeName>
    <alternativeName>
        <fullName evidence="5">tRNA pseudouridylate synthase</fullName>
    </alternativeName>
    <alternativeName>
        <fullName evidence="6">tRNA-uridine isomerase</fullName>
    </alternativeName>
</protein>
<accession>A0A023F1C6</accession>